<dbReference type="InterPro" id="IPR038717">
    <property type="entry name" value="Tc1-like_DDE_dom"/>
</dbReference>
<dbReference type="GO" id="GO:0003676">
    <property type="term" value="F:nucleic acid binding"/>
    <property type="evidence" value="ECO:0007669"/>
    <property type="project" value="InterPro"/>
</dbReference>
<dbReference type="Pfam" id="PF13358">
    <property type="entry name" value="DDE_3"/>
    <property type="match status" value="1"/>
</dbReference>
<dbReference type="AlphaFoldDB" id="A0A0H2RKA2"/>
<sequence length="74" mass="8449">MRVEFLPPYSPDFNPIEPSFSAIKADIRRTGGIIRHAMTHSDDILEVYDLLYSAIWSVTPQDAAGWFRKSGYVM</sequence>
<keyword evidence="3" id="KW-1185">Reference proteome</keyword>
<dbReference type="InParanoid" id="A0A0H2RKA2"/>
<feature type="domain" description="Tc1-like transposase DDE" evidence="1">
    <location>
        <begin position="2"/>
        <end position="29"/>
    </location>
</feature>
<dbReference type="EMBL" id="KQ086341">
    <property type="protein sequence ID" value="KLO05231.1"/>
    <property type="molecule type" value="Genomic_DNA"/>
</dbReference>
<dbReference type="Gene3D" id="3.30.420.10">
    <property type="entry name" value="Ribonuclease H-like superfamily/Ribonuclease H"/>
    <property type="match status" value="1"/>
</dbReference>
<evidence type="ECO:0000313" key="2">
    <source>
        <dbReference type="EMBL" id="KLO05231.1"/>
    </source>
</evidence>
<organism evidence="2 3">
    <name type="scientific">Schizopora paradoxa</name>
    <dbReference type="NCBI Taxonomy" id="27342"/>
    <lineage>
        <taxon>Eukaryota</taxon>
        <taxon>Fungi</taxon>
        <taxon>Dikarya</taxon>
        <taxon>Basidiomycota</taxon>
        <taxon>Agaricomycotina</taxon>
        <taxon>Agaricomycetes</taxon>
        <taxon>Hymenochaetales</taxon>
        <taxon>Schizoporaceae</taxon>
        <taxon>Schizopora</taxon>
    </lineage>
</organism>
<proteinExistence type="predicted"/>
<name>A0A0H2RKA2_9AGAM</name>
<dbReference type="Proteomes" id="UP000053477">
    <property type="component" value="Unassembled WGS sequence"/>
</dbReference>
<reference evidence="2 3" key="1">
    <citation type="submission" date="2015-04" db="EMBL/GenBank/DDBJ databases">
        <title>Complete genome sequence of Schizopora paradoxa KUC8140, a cosmopolitan wood degrader in East Asia.</title>
        <authorList>
            <consortium name="DOE Joint Genome Institute"/>
            <person name="Min B."/>
            <person name="Park H."/>
            <person name="Jang Y."/>
            <person name="Kim J.-J."/>
            <person name="Kim K.H."/>
            <person name="Pangilinan J."/>
            <person name="Lipzen A."/>
            <person name="Riley R."/>
            <person name="Grigoriev I.V."/>
            <person name="Spatafora J.W."/>
            <person name="Choi I.-G."/>
        </authorList>
    </citation>
    <scope>NUCLEOTIDE SEQUENCE [LARGE SCALE GENOMIC DNA]</scope>
    <source>
        <strain evidence="2 3">KUC8140</strain>
    </source>
</reference>
<accession>A0A0H2RKA2</accession>
<dbReference type="STRING" id="27342.A0A0H2RKA2"/>
<gene>
    <name evidence="2" type="ORF">SCHPADRAFT_839654</name>
</gene>
<evidence type="ECO:0000313" key="3">
    <source>
        <dbReference type="Proteomes" id="UP000053477"/>
    </source>
</evidence>
<dbReference type="InterPro" id="IPR036397">
    <property type="entry name" value="RNaseH_sf"/>
</dbReference>
<dbReference type="OrthoDB" id="2266637at2759"/>
<evidence type="ECO:0000259" key="1">
    <source>
        <dbReference type="Pfam" id="PF13358"/>
    </source>
</evidence>
<protein>
    <recommendedName>
        <fullName evidence="1">Tc1-like transposase DDE domain-containing protein</fullName>
    </recommendedName>
</protein>